<proteinExistence type="predicted"/>
<evidence type="ECO:0000259" key="1">
    <source>
        <dbReference type="Pfam" id="PF02541"/>
    </source>
</evidence>
<dbReference type="Gene3D" id="3.30.420.40">
    <property type="match status" value="1"/>
</dbReference>
<dbReference type="PANTHER" id="PTHR30005:SF13">
    <property type="entry name" value="EXOPOLYPHOSPHATASE 2"/>
    <property type="match status" value="1"/>
</dbReference>
<accession>A0A5C8ZHM6</accession>
<dbReference type="InterPro" id="IPR043129">
    <property type="entry name" value="ATPase_NBD"/>
</dbReference>
<comment type="caution">
    <text evidence="2">The sequence shown here is derived from an EMBL/GenBank/DDBJ whole genome shotgun (WGS) entry which is preliminary data.</text>
</comment>
<evidence type="ECO:0000313" key="2">
    <source>
        <dbReference type="EMBL" id="TXR56426.1"/>
    </source>
</evidence>
<dbReference type="EMBL" id="VKAC01000005">
    <property type="protein sequence ID" value="TXR56426.1"/>
    <property type="molecule type" value="Genomic_DNA"/>
</dbReference>
<keyword evidence="3" id="KW-1185">Reference proteome</keyword>
<gene>
    <name evidence="2" type="ORF">FMM08_10035</name>
</gene>
<dbReference type="Proteomes" id="UP000321234">
    <property type="component" value="Unassembled WGS sequence"/>
</dbReference>
<dbReference type="PANTHER" id="PTHR30005">
    <property type="entry name" value="EXOPOLYPHOSPHATASE"/>
    <property type="match status" value="1"/>
</dbReference>
<dbReference type="OrthoDB" id="9793035at2"/>
<protein>
    <submittedName>
        <fullName evidence="2">Ppx/GppA family phosphatase</fullName>
    </submittedName>
</protein>
<dbReference type="InterPro" id="IPR003695">
    <property type="entry name" value="Ppx_GppA_N"/>
</dbReference>
<name>A0A5C8ZHM6_9ACTN</name>
<dbReference type="Gene3D" id="3.30.420.150">
    <property type="entry name" value="Exopolyphosphatase. Domain 2"/>
    <property type="match status" value="1"/>
</dbReference>
<dbReference type="GO" id="GO:0016462">
    <property type="term" value="F:pyrophosphatase activity"/>
    <property type="evidence" value="ECO:0007669"/>
    <property type="project" value="TreeGrafter"/>
</dbReference>
<sequence>MEDTRVRVAAIDCGTNSLRLLAADVVVDADGAPRSLADVVRTMEVVRLGQGVDSTGEFAAEALERTLAETARVRDLLVEHGVPLDADHVRFVATSASRDARNAHLLVDGVRELLGVAPEVITGAEEASLSFLGATGELTGAGVHGPHLVCDLGGGSTELVLGEQDVQAARSVDVGCVRLHERHALSDPPTPTQVEALVADVRSALGVAAAAVPLEEARTLVGVAGTVTTVTAHALGLPTYDSARIHGSVLPVADVVAACDELVAMPREQRAALPYMHPGRVDVIGAGALVWREVVHRVAACAGITEVRTSEHDILDGTALALARRAARTRTSP</sequence>
<dbReference type="Pfam" id="PF02541">
    <property type="entry name" value="Ppx-GppA"/>
    <property type="match status" value="1"/>
</dbReference>
<evidence type="ECO:0000313" key="3">
    <source>
        <dbReference type="Proteomes" id="UP000321234"/>
    </source>
</evidence>
<organism evidence="2 3">
    <name type="scientific">Quadrisphaera setariae</name>
    <dbReference type="NCBI Taxonomy" id="2593304"/>
    <lineage>
        <taxon>Bacteria</taxon>
        <taxon>Bacillati</taxon>
        <taxon>Actinomycetota</taxon>
        <taxon>Actinomycetes</taxon>
        <taxon>Kineosporiales</taxon>
        <taxon>Kineosporiaceae</taxon>
        <taxon>Quadrisphaera</taxon>
    </lineage>
</organism>
<dbReference type="AlphaFoldDB" id="A0A5C8ZHM6"/>
<dbReference type="RefSeq" id="WP_147926219.1">
    <property type="nucleotide sequence ID" value="NZ_VKAC01000005.1"/>
</dbReference>
<reference evidence="2 3" key="1">
    <citation type="submission" date="2019-07" db="EMBL/GenBank/DDBJ databases">
        <title>Quadrisphaera sp. strain DD2A genome sequencing and assembly.</title>
        <authorList>
            <person name="Kim I."/>
        </authorList>
    </citation>
    <scope>NUCLEOTIDE SEQUENCE [LARGE SCALE GENOMIC DNA]</scope>
    <source>
        <strain evidence="2 3">DD2A</strain>
    </source>
</reference>
<dbReference type="SUPFAM" id="SSF53067">
    <property type="entry name" value="Actin-like ATPase domain"/>
    <property type="match status" value="2"/>
</dbReference>
<feature type="domain" description="Ppx/GppA phosphatase N-terminal" evidence="1">
    <location>
        <begin position="34"/>
        <end position="319"/>
    </location>
</feature>
<dbReference type="InterPro" id="IPR050273">
    <property type="entry name" value="GppA/Ppx_hydrolase"/>
</dbReference>